<protein>
    <submittedName>
        <fullName evidence="1">Uncharacterized protein</fullName>
    </submittedName>
</protein>
<proteinExistence type="predicted"/>
<keyword evidence="2" id="KW-1185">Reference proteome</keyword>
<organism evidence="1 2">
    <name type="scientific">Pantoea phage PdC23</name>
    <dbReference type="NCBI Taxonomy" id="2894356"/>
    <lineage>
        <taxon>Viruses</taxon>
        <taxon>Duplodnaviria</taxon>
        <taxon>Heunggongvirae</taxon>
        <taxon>Uroviricota</taxon>
        <taxon>Caudoviricetes</taxon>
        <taxon>Felixviridae</taxon>
        <taxon>Certevirus</taxon>
        <taxon>Certevirus C23</taxon>
    </lineage>
</organism>
<sequence length="62" mass="7063">MKESREQYHSSLQSFEVVENGPDSYDYVIKTVRGESATRISAAILQDRNAYLGYGYTIRKVA</sequence>
<evidence type="ECO:0000313" key="1">
    <source>
        <dbReference type="EMBL" id="UGC97760.1"/>
    </source>
</evidence>
<dbReference type="EMBL" id="OL396571">
    <property type="protein sequence ID" value="UGC97760.1"/>
    <property type="molecule type" value="Genomic_DNA"/>
</dbReference>
<evidence type="ECO:0000313" key="2">
    <source>
        <dbReference type="Proteomes" id="UP000828384"/>
    </source>
</evidence>
<name>A0AAE8YHJ4_9CAUD</name>
<dbReference type="Proteomes" id="UP000828384">
    <property type="component" value="Segment"/>
</dbReference>
<gene>
    <name evidence="1" type="ORF">pdc_047</name>
</gene>
<reference evidence="1" key="1">
    <citation type="journal article" date="2022" name="Curr. Microbiol.">
        <title>Isolation, Characterization, and Comparative Genomic Analysis of vB_Pd_C23, a Novel Bacteriophage of Pantoea dispersa.</title>
        <authorList>
            <person name="Grami E."/>
            <person name="Laadouze I."/>
            <person name="Ben Tiba S."/>
            <person name="Hafiane A."/>
            <person name="Sealey K.S."/>
            <person name="Saidi N."/>
        </authorList>
    </citation>
    <scope>NUCLEOTIDE SEQUENCE</scope>
</reference>
<accession>A0AAE8YHJ4</accession>